<keyword evidence="3" id="KW-1185">Reference proteome</keyword>
<dbReference type="Proteomes" id="UP000652761">
    <property type="component" value="Unassembled WGS sequence"/>
</dbReference>
<comment type="caution">
    <text evidence="2">The sequence shown here is derived from an EMBL/GenBank/DDBJ whole genome shotgun (WGS) entry which is preliminary data.</text>
</comment>
<evidence type="ECO:0000256" key="1">
    <source>
        <dbReference type="SAM" id="MobiDB-lite"/>
    </source>
</evidence>
<protein>
    <submittedName>
        <fullName evidence="2">Uncharacterized protein</fullName>
    </submittedName>
</protein>
<evidence type="ECO:0000313" key="3">
    <source>
        <dbReference type="Proteomes" id="UP000652761"/>
    </source>
</evidence>
<feature type="compositionally biased region" description="Polar residues" evidence="1">
    <location>
        <begin position="49"/>
        <end position="67"/>
    </location>
</feature>
<name>A0A843VKV2_COLES</name>
<accession>A0A843VKV2</accession>
<organism evidence="2 3">
    <name type="scientific">Colocasia esculenta</name>
    <name type="common">Wild taro</name>
    <name type="synonym">Arum esculentum</name>
    <dbReference type="NCBI Taxonomy" id="4460"/>
    <lineage>
        <taxon>Eukaryota</taxon>
        <taxon>Viridiplantae</taxon>
        <taxon>Streptophyta</taxon>
        <taxon>Embryophyta</taxon>
        <taxon>Tracheophyta</taxon>
        <taxon>Spermatophyta</taxon>
        <taxon>Magnoliopsida</taxon>
        <taxon>Liliopsida</taxon>
        <taxon>Araceae</taxon>
        <taxon>Aroideae</taxon>
        <taxon>Colocasieae</taxon>
        <taxon>Colocasia</taxon>
    </lineage>
</organism>
<reference evidence="2" key="1">
    <citation type="submission" date="2017-07" db="EMBL/GenBank/DDBJ databases">
        <title>Taro Niue Genome Assembly and Annotation.</title>
        <authorList>
            <person name="Atibalentja N."/>
            <person name="Keating K."/>
            <person name="Fields C.J."/>
        </authorList>
    </citation>
    <scope>NUCLEOTIDE SEQUENCE</scope>
    <source>
        <strain evidence="2">Niue_2</strain>
        <tissue evidence="2">Leaf</tissue>
    </source>
</reference>
<feature type="region of interest" description="Disordered" evidence="1">
    <location>
        <begin position="27"/>
        <end position="67"/>
    </location>
</feature>
<evidence type="ECO:0000313" key="2">
    <source>
        <dbReference type="EMBL" id="MQL93874.1"/>
    </source>
</evidence>
<sequence length="67" mass="7466">MRLLKSCSFFDVGFVSVVQNITWKKTETFGTSQSPPDDEVPGPPRLHSTVFSSSFEIKGETSQGRQE</sequence>
<dbReference type="EMBL" id="NMUH01001605">
    <property type="protein sequence ID" value="MQL93874.1"/>
    <property type="molecule type" value="Genomic_DNA"/>
</dbReference>
<proteinExistence type="predicted"/>
<dbReference type="AlphaFoldDB" id="A0A843VKV2"/>
<gene>
    <name evidence="2" type="ORF">Taro_026521</name>
</gene>